<comment type="caution">
    <text evidence="1">The sequence shown here is derived from an EMBL/GenBank/DDBJ whole genome shotgun (WGS) entry which is preliminary data.</text>
</comment>
<keyword evidence="2" id="KW-1185">Reference proteome</keyword>
<name>A0A1R3G055_9ROSI</name>
<reference evidence="2" key="1">
    <citation type="submission" date="2013-09" db="EMBL/GenBank/DDBJ databases">
        <title>Corchorus olitorius genome sequencing.</title>
        <authorList>
            <person name="Alam M."/>
            <person name="Haque M.S."/>
            <person name="Islam M.S."/>
            <person name="Emdad E.M."/>
            <person name="Islam M.M."/>
            <person name="Ahmed B."/>
            <person name="Halim A."/>
            <person name="Hossen Q.M.M."/>
            <person name="Hossain M.Z."/>
            <person name="Ahmed R."/>
            <person name="Khan M.M."/>
            <person name="Islam R."/>
            <person name="Rashid M.M."/>
            <person name="Khan S.A."/>
            <person name="Rahman M.S."/>
            <person name="Alam M."/>
            <person name="Yahiya A.S."/>
            <person name="Khan M.S."/>
            <person name="Azam M.S."/>
            <person name="Haque T."/>
            <person name="Lashkar M.Z.H."/>
            <person name="Akhand A.I."/>
            <person name="Morshed G."/>
            <person name="Roy S."/>
            <person name="Uddin K.S."/>
            <person name="Rabeya T."/>
            <person name="Hossain A.S."/>
            <person name="Chowdhury A."/>
            <person name="Snigdha A.R."/>
            <person name="Mortoza M.S."/>
            <person name="Matin S.A."/>
            <person name="Hoque S.M.E."/>
            <person name="Islam M.K."/>
            <person name="Roy D.K."/>
            <person name="Haider R."/>
            <person name="Moosa M.M."/>
            <person name="Elias S.M."/>
            <person name="Hasan A.M."/>
            <person name="Jahan S."/>
            <person name="Shafiuddin M."/>
            <person name="Mahmood N."/>
            <person name="Shommy N.S."/>
        </authorList>
    </citation>
    <scope>NUCLEOTIDE SEQUENCE [LARGE SCALE GENOMIC DNA]</scope>
    <source>
        <strain evidence="2">cv. O-4</strain>
    </source>
</reference>
<proteinExistence type="predicted"/>
<accession>A0A1R3G055</accession>
<gene>
    <name evidence="1" type="ORF">COLO4_37663</name>
</gene>
<dbReference type="Proteomes" id="UP000187203">
    <property type="component" value="Unassembled WGS sequence"/>
</dbReference>
<protein>
    <submittedName>
        <fullName evidence="1">Uncharacterized protein</fullName>
    </submittedName>
</protein>
<organism evidence="1 2">
    <name type="scientific">Corchorus olitorius</name>
    <dbReference type="NCBI Taxonomy" id="93759"/>
    <lineage>
        <taxon>Eukaryota</taxon>
        <taxon>Viridiplantae</taxon>
        <taxon>Streptophyta</taxon>
        <taxon>Embryophyta</taxon>
        <taxon>Tracheophyta</taxon>
        <taxon>Spermatophyta</taxon>
        <taxon>Magnoliopsida</taxon>
        <taxon>eudicotyledons</taxon>
        <taxon>Gunneridae</taxon>
        <taxon>Pentapetalae</taxon>
        <taxon>rosids</taxon>
        <taxon>malvids</taxon>
        <taxon>Malvales</taxon>
        <taxon>Malvaceae</taxon>
        <taxon>Grewioideae</taxon>
        <taxon>Apeibeae</taxon>
        <taxon>Corchorus</taxon>
    </lineage>
</organism>
<evidence type="ECO:0000313" key="2">
    <source>
        <dbReference type="Proteomes" id="UP000187203"/>
    </source>
</evidence>
<dbReference type="EMBL" id="AWUE01024154">
    <property type="protein sequence ID" value="OMO51453.1"/>
    <property type="molecule type" value="Genomic_DNA"/>
</dbReference>
<sequence length="47" mass="5313">MAFVVHMVYLCQLPNSERQRASQQRASTSIPAVSFNELLSSKLQQAF</sequence>
<evidence type="ECO:0000313" key="1">
    <source>
        <dbReference type="EMBL" id="OMO51453.1"/>
    </source>
</evidence>
<dbReference type="AlphaFoldDB" id="A0A1R3G055"/>